<dbReference type="EMBL" id="CASHTH010000444">
    <property type="protein sequence ID" value="CAI8001532.1"/>
    <property type="molecule type" value="Genomic_DNA"/>
</dbReference>
<accession>A0AA35R332</accession>
<evidence type="ECO:0000313" key="2">
    <source>
        <dbReference type="EMBL" id="CAI8001532.1"/>
    </source>
</evidence>
<dbReference type="AlphaFoldDB" id="A0AA35R332"/>
<organism evidence="2 3">
    <name type="scientific">Geodia barretti</name>
    <name type="common">Barrett's horny sponge</name>
    <dbReference type="NCBI Taxonomy" id="519541"/>
    <lineage>
        <taxon>Eukaryota</taxon>
        <taxon>Metazoa</taxon>
        <taxon>Porifera</taxon>
        <taxon>Demospongiae</taxon>
        <taxon>Heteroscleromorpha</taxon>
        <taxon>Tetractinellida</taxon>
        <taxon>Astrophorina</taxon>
        <taxon>Geodiidae</taxon>
        <taxon>Geodia</taxon>
    </lineage>
</organism>
<feature type="region of interest" description="Disordered" evidence="1">
    <location>
        <begin position="9"/>
        <end position="28"/>
    </location>
</feature>
<sequence length="73" mass="7827">MILKVKKIQNTGDTGLRPSGNWNGPKRATPKSIVKFSPAGMAPLGISSLKLLDLSLYQTLLLLFSALICIGVM</sequence>
<comment type="caution">
    <text evidence="2">The sequence shown here is derived from an EMBL/GenBank/DDBJ whole genome shotgun (WGS) entry which is preliminary data.</text>
</comment>
<evidence type="ECO:0000256" key="1">
    <source>
        <dbReference type="SAM" id="MobiDB-lite"/>
    </source>
</evidence>
<keyword evidence="3" id="KW-1185">Reference proteome</keyword>
<evidence type="ECO:0000313" key="3">
    <source>
        <dbReference type="Proteomes" id="UP001174909"/>
    </source>
</evidence>
<reference evidence="2" key="1">
    <citation type="submission" date="2023-03" db="EMBL/GenBank/DDBJ databases">
        <authorList>
            <person name="Steffen K."/>
            <person name="Cardenas P."/>
        </authorList>
    </citation>
    <scope>NUCLEOTIDE SEQUENCE</scope>
</reference>
<dbReference type="Proteomes" id="UP001174909">
    <property type="component" value="Unassembled WGS sequence"/>
</dbReference>
<name>A0AA35R332_GEOBA</name>
<gene>
    <name evidence="2" type="ORF">GBAR_LOCUS3211</name>
</gene>
<protein>
    <submittedName>
        <fullName evidence="2">Uncharacterized protein</fullName>
    </submittedName>
</protein>
<proteinExistence type="predicted"/>